<gene>
    <name evidence="1" type="ORF">LEP1GSC194_0586</name>
</gene>
<name>M6D1G2_9LEPT</name>
<organism evidence="1 2">
    <name type="scientific">Leptospira alstonii serovar Sichuan str. 79601</name>
    <dbReference type="NCBI Taxonomy" id="1218565"/>
    <lineage>
        <taxon>Bacteria</taxon>
        <taxon>Pseudomonadati</taxon>
        <taxon>Spirochaetota</taxon>
        <taxon>Spirochaetia</taxon>
        <taxon>Leptospirales</taxon>
        <taxon>Leptospiraceae</taxon>
        <taxon>Leptospira</taxon>
    </lineage>
</organism>
<protein>
    <submittedName>
        <fullName evidence="1">Uncharacterized protein</fullName>
    </submittedName>
</protein>
<evidence type="ECO:0000313" key="2">
    <source>
        <dbReference type="Proteomes" id="UP000011988"/>
    </source>
</evidence>
<evidence type="ECO:0000313" key="1">
    <source>
        <dbReference type="EMBL" id="EMJ97819.1"/>
    </source>
</evidence>
<accession>M6D1G2</accession>
<dbReference type="PATRIC" id="fig|1218565.3.peg.391"/>
<sequence length="73" mass="8743">MSIRRPCGKKKQAHCNTYDFQKFLHGFPISLFQIKTETVQAYTVNWIFQRIRKYVPNSQTKLLLSITFDMISW</sequence>
<reference evidence="1 2" key="1">
    <citation type="submission" date="2013-01" db="EMBL/GenBank/DDBJ databases">
        <authorList>
            <person name="Harkins D.M."/>
            <person name="Durkin A.S."/>
            <person name="Brinkac L.M."/>
            <person name="Haft D.H."/>
            <person name="Selengut J.D."/>
            <person name="Sanka R."/>
            <person name="DePew J."/>
            <person name="Purushe J."/>
            <person name="Galloway R.L."/>
            <person name="Vinetz J.M."/>
            <person name="Sutton G.G."/>
            <person name="Nierman W.C."/>
            <person name="Fouts D.E."/>
        </authorList>
    </citation>
    <scope>NUCLEOTIDE SEQUENCE [LARGE SCALE GENOMIC DNA]</scope>
    <source>
        <strain evidence="1 2">79601</strain>
    </source>
</reference>
<dbReference type="Proteomes" id="UP000011988">
    <property type="component" value="Unassembled WGS sequence"/>
</dbReference>
<comment type="caution">
    <text evidence="1">The sequence shown here is derived from an EMBL/GenBank/DDBJ whole genome shotgun (WGS) entry which is preliminary data.</text>
</comment>
<proteinExistence type="predicted"/>
<dbReference type="EMBL" id="ANIK01000005">
    <property type="protein sequence ID" value="EMJ97819.1"/>
    <property type="molecule type" value="Genomic_DNA"/>
</dbReference>
<dbReference type="AlphaFoldDB" id="M6D1G2"/>